<protein>
    <submittedName>
        <fullName evidence="1">Uncharacterized protein</fullName>
    </submittedName>
</protein>
<name>A0A2P6QC77_ROSCH</name>
<reference evidence="1 2" key="1">
    <citation type="journal article" date="2018" name="Nat. Genet.">
        <title>The Rosa genome provides new insights in the design of modern roses.</title>
        <authorList>
            <person name="Bendahmane M."/>
        </authorList>
    </citation>
    <scope>NUCLEOTIDE SEQUENCE [LARGE SCALE GENOMIC DNA]</scope>
    <source>
        <strain evidence="2">cv. Old Blush</strain>
    </source>
</reference>
<sequence>MFAFVLVSKYVCFSSECVIFVTRNSCPCFAAGVKIVSELFTKVSSCIQKNLLI</sequence>
<dbReference type="Gramene" id="PRQ31788">
    <property type="protein sequence ID" value="PRQ31788"/>
    <property type="gene ID" value="RchiOBHm_Chr5g0039301"/>
</dbReference>
<dbReference type="AlphaFoldDB" id="A0A2P6QC77"/>
<gene>
    <name evidence="1" type="ORF">RchiOBHm_Chr5g0039301</name>
</gene>
<keyword evidence="2" id="KW-1185">Reference proteome</keyword>
<dbReference type="EMBL" id="PDCK01000043">
    <property type="protein sequence ID" value="PRQ31788.1"/>
    <property type="molecule type" value="Genomic_DNA"/>
</dbReference>
<evidence type="ECO:0000313" key="2">
    <source>
        <dbReference type="Proteomes" id="UP000238479"/>
    </source>
</evidence>
<organism evidence="1 2">
    <name type="scientific">Rosa chinensis</name>
    <name type="common">China rose</name>
    <dbReference type="NCBI Taxonomy" id="74649"/>
    <lineage>
        <taxon>Eukaryota</taxon>
        <taxon>Viridiplantae</taxon>
        <taxon>Streptophyta</taxon>
        <taxon>Embryophyta</taxon>
        <taxon>Tracheophyta</taxon>
        <taxon>Spermatophyta</taxon>
        <taxon>Magnoliopsida</taxon>
        <taxon>eudicotyledons</taxon>
        <taxon>Gunneridae</taxon>
        <taxon>Pentapetalae</taxon>
        <taxon>rosids</taxon>
        <taxon>fabids</taxon>
        <taxon>Rosales</taxon>
        <taxon>Rosaceae</taxon>
        <taxon>Rosoideae</taxon>
        <taxon>Rosoideae incertae sedis</taxon>
        <taxon>Rosa</taxon>
    </lineage>
</organism>
<comment type="caution">
    <text evidence="1">The sequence shown here is derived from an EMBL/GenBank/DDBJ whole genome shotgun (WGS) entry which is preliminary data.</text>
</comment>
<proteinExistence type="predicted"/>
<accession>A0A2P6QC77</accession>
<dbReference type="Proteomes" id="UP000238479">
    <property type="component" value="Chromosome 5"/>
</dbReference>
<evidence type="ECO:0000313" key="1">
    <source>
        <dbReference type="EMBL" id="PRQ31788.1"/>
    </source>
</evidence>